<comment type="caution">
    <text evidence="5">The sequence shown here is derived from an EMBL/GenBank/DDBJ whole genome shotgun (WGS) entry which is preliminary data.</text>
</comment>
<feature type="region of interest" description="Disordered" evidence="3">
    <location>
        <begin position="254"/>
        <end position="289"/>
    </location>
</feature>
<organism evidence="5 6">
    <name type="scientific">Drechmeria coniospora</name>
    <name type="common">Nematophagous fungus</name>
    <name type="synonym">Meria coniospora</name>
    <dbReference type="NCBI Taxonomy" id="98403"/>
    <lineage>
        <taxon>Eukaryota</taxon>
        <taxon>Fungi</taxon>
        <taxon>Dikarya</taxon>
        <taxon>Ascomycota</taxon>
        <taxon>Pezizomycotina</taxon>
        <taxon>Sordariomycetes</taxon>
        <taxon>Hypocreomycetidae</taxon>
        <taxon>Hypocreales</taxon>
        <taxon>Ophiocordycipitaceae</taxon>
        <taxon>Drechmeria</taxon>
    </lineage>
</organism>
<feature type="region of interest" description="Disordered" evidence="3">
    <location>
        <begin position="123"/>
        <end position="144"/>
    </location>
</feature>
<gene>
    <name evidence="5" type="ORF">DCS_03172</name>
</gene>
<evidence type="ECO:0000313" key="5">
    <source>
        <dbReference type="EMBL" id="KYK62027.1"/>
    </source>
</evidence>
<dbReference type="InParanoid" id="A0A151GY57"/>
<evidence type="ECO:0000256" key="2">
    <source>
        <dbReference type="PROSITE-ProRule" id="PRU00176"/>
    </source>
</evidence>
<dbReference type="EMBL" id="LAYC01000001">
    <property type="protein sequence ID" value="KYK62027.1"/>
    <property type="molecule type" value="Genomic_DNA"/>
</dbReference>
<dbReference type="PROSITE" id="PS50102">
    <property type="entry name" value="RRM"/>
    <property type="match status" value="2"/>
</dbReference>
<proteinExistence type="predicted"/>
<evidence type="ECO:0000256" key="1">
    <source>
        <dbReference type="ARBA" id="ARBA00022884"/>
    </source>
</evidence>
<name>A0A151GY57_DRECN</name>
<dbReference type="GeneID" id="63715815"/>
<evidence type="ECO:0000313" key="6">
    <source>
        <dbReference type="Proteomes" id="UP000076580"/>
    </source>
</evidence>
<evidence type="ECO:0000259" key="4">
    <source>
        <dbReference type="PROSITE" id="PS50102"/>
    </source>
</evidence>
<dbReference type="GO" id="GO:0003723">
    <property type="term" value="F:RNA binding"/>
    <property type="evidence" value="ECO:0007669"/>
    <property type="project" value="UniProtKB-UniRule"/>
</dbReference>
<dbReference type="InterPro" id="IPR012677">
    <property type="entry name" value="Nucleotide-bd_a/b_plait_sf"/>
</dbReference>
<protein>
    <recommendedName>
        <fullName evidence="4">RRM domain-containing protein</fullName>
    </recommendedName>
</protein>
<dbReference type="CDD" id="cd00590">
    <property type="entry name" value="RRM_SF"/>
    <property type="match status" value="1"/>
</dbReference>
<dbReference type="PANTHER" id="PTHR21245">
    <property type="entry name" value="HETEROGENEOUS NUCLEAR RIBONUCLEOPROTEIN"/>
    <property type="match status" value="1"/>
</dbReference>
<feature type="domain" description="RRM" evidence="4">
    <location>
        <begin position="12"/>
        <end position="91"/>
    </location>
</feature>
<dbReference type="Gene3D" id="3.30.70.330">
    <property type="match status" value="2"/>
</dbReference>
<dbReference type="InterPro" id="IPR035979">
    <property type="entry name" value="RBD_domain_sf"/>
</dbReference>
<feature type="compositionally biased region" description="Basic and acidic residues" evidence="3">
    <location>
        <begin position="254"/>
        <end position="263"/>
    </location>
</feature>
<keyword evidence="6" id="KW-1185">Reference proteome</keyword>
<dbReference type="RefSeq" id="XP_040661379.1">
    <property type="nucleotide sequence ID" value="XM_040800496.1"/>
</dbReference>
<dbReference type="SMART" id="SM00360">
    <property type="entry name" value="RRM"/>
    <property type="match status" value="2"/>
</dbReference>
<evidence type="ECO:0000256" key="3">
    <source>
        <dbReference type="SAM" id="MobiDB-lite"/>
    </source>
</evidence>
<keyword evidence="1 2" id="KW-0694">RNA-binding</keyword>
<accession>A0A151GY57</accession>
<dbReference type="InterPro" id="IPR000504">
    <property type="entry name" value="RRM_dom"/>
</dbReference>
<dbReference type="STRING" id="98403.A0A151GY57"/>
<dbReference type="SUPFAM" id="SSF54928">
    <property type="entry name" value="RNA-binding domain, RBD"/>
    <property type="match status" value="1"/>
</dbReference>
<dbReference type="Pfam" id="PF00076">
    <property type="entry name" value="RRM_1"/>
    <property type="match status" value="2"/>
</dbReference>
<dbReference type="AlphaFoldDB" id="A0A151GY57"/>
<reference evidence="5 6" key="1">
    <citation type="journal article" date="2016" name="Sci. Rep.">
        <title>Insights into Adaptations to a Near-Obligate Nematode Endoparasitic Lifestyle from the Finished Genome of Drechmeria coniospora.</title>
        <authorList>
            <person name="Zhang L."/>
            <person name="Zhou Z."/>
            <person name="Guo Q."/>
            <person name="Fokkens L."/>
            <person name="Miskei M."/>
            <person name="Pocsi I."/>
            <person name="Zhang W."/>
            <person name="Chen M."/>
            <person name="Wang L."/>
            <person name="Sun Y."/>
            <person name="Donzelli B.G."/>
            <person name="Gibson D.M."/>
            <person name="Nelson D.R."/>
            <person name="Luo J.G."/>
            <person name="Rep M."/>
            <person name="Liu H."/>
            <person name="Yang S."/>
            <person name="Wang J."/>
            <person name="Krasnoff S.B."/>
            <person name="Xu Y."/>
            <person name="Molnar I."/>
            <person name="Lin M."/>
        </authorList>
    </citation>
    <scope>NUCLEOTIDE SEQUENCE [LARGE SCALE GENOMIC DNA]</scope>
    <source>
        <strain evidence="5 6">ARSEF 6962</strain>
    </source>
</reference>
<sequence length="289" mass="32321">MDDQPDAISEGRRIYLGNILYSIQPHDIEKVLADHGFGAFEQIHISVDPVSARNPGYCFVDFRDRDTAERALSSLRASIRGRTLKVGPCEPKKPRVRRDWPERDSGAVEDRFVFQRWGDWKSAGRTNKAGDGGEDASKVEQGPQGALHHFKNILDGYEGRRLYVGGLGRMVDQEQNHGEVSELFADFKPTAIGKRITPHESTRSKPGNHHYCFVDFETRDEAGSAMRALNGKPYLGGKLRVSVATNIPAKLIDRRTEDLESPRTTDAAPESSGAPSRAFASMNWRRKDE</sequence>
<feature type="domain" description="RRM" evidence="4">
    <location>
        <begin position="160"/>
        <end position="246"/>
    </location>
</feature>
<dbReference type="Proteomes" id="UP000076580">
    <property type="component" value="Chromosome 01"/>
</dbReference>